<dbReference type="InterPro" id="IPR050832">
    <property type="entry name" value="Bact_Acetyltransf"/>
</dbReference>
<keyword evidence="2" id="KW-0012">Acyltransferase</keyword>
<dbReference type="EMBL" id="JZKH01000058">
    <property type="protein sequence ID" value="KJS59804.1"/>
    <property type="molecule type" value="Genomic_DNA"/>
</dbReference>
<protein>
    <recommendedName>
        <fullName evidence="3">N-acetyltransferase domain-containing protein</fullName>
    </recommendedName>
</protein>
<keyword evidence="5" id="KW-1185">Reference proteome</keyword>
<evidence type="ECO:0000313" key="4">
    <source>
        <dbReference type="EMBL" id="KJS59804.1"/>
    </source>
</evidence>
<dbReference type="AlphaFoldDB" id="A0A0F2T9A0"/>
<dbReference type="PROSITE" id="PS51186">
    <property type="entry name" value="GNAT"/>
    <property type="match status" value="1"/>
</dbReference>
<dbReference type="PATRIC" id="fig|359131.3.peg.5993"/>
<dbReference type="Proteomes" id="UP000033699">
    <property type="component" value="Unassembled WGS sequence"/>
</dbReference>
<dbReference type="Pfam" id="PF00583">
    <property type="entry name" value="Acetyltransf_1"/>
    <property type="match status" value="1"/>
</dbReference>
<evidence type="ECO:0000313" key="5">
    <source>
        <dbReference type="Proteomes" id="UP000033699"/>
    </source>
</evidence>
<dbReference type="OrthoDB" id="5638018at2"/>
<comment type="caution">
    <text evidence="4">The sequence shown here is derived from an EMBL/GenBank/DDBJ whole genome shotgun (WGS) entry which is preliminary data.</text>
</comment>
<dbReference type="SUPFAM" id="SSF55729">
    <property type="entry name" value="Acyl-CoA N-acyltransferases (Nat)"/>
    <property type="match status" value="1"/>
</dbReference>
<dbReference type="RefSeq" id="WP_045700367.1">
    <property type="nucleotide sequence ID" value="NZ_JZKH01000058.1"/>
</dbReference>
<dbReference type="PANTHER" id="PTHR43877">
    <property type="entry name" value="AMINOALKYLPHOSPHONATE N-ACETYLTRANSFERASE-RELATED-RELATED"/>
    <property type="match status" value="1"/>
</dbReference>
<feature type="domain" description="N-acetyltransferase" evidence="3">
    <location>
        <begin position="108"/>
        <end position="253"/>
    </location>
</feature>
<evidence type="ECO:0000259" key="3">
    <source>
        <dbReference type="PROSITE" id="PS51186"/>
    </source>
</evidence>
<gene>
    <name evidence="4" type="ORF">VM95_24805</name>
</gene>
<dbReference type="GO" id="GO:0016747">
    <property type="term" value="F:acyltransferase activity, transferring groups other than amino-acyl groups"/>
    <property type="evidence" value="ECO:0007669"/>
    <property type="project" value="InterPro"/>
</dbReference>
<evidence type="ECO:0000256" key="2">
    <source>
        <dbReference type="ARBA" id="ARBA00023315"/>
    </source>
</evidence>
<keyword evidence="1" id="KW-0808">Transferase</keyword>
<evidence type="ECO:0000256" key="1">
    <source>
        <dbReference type="ARBA" id="ARBA00022679"/>
    </source>
</evidence>
<sequence>MADLIHHVNAFRAAFARRQAAETVELPGAVVVRDREYPFSEEHNCLIVDGPQADPAALPGLAARHLGERRRYAIATLDEEIGERATPALAAAGYQREDLVLMARDTAGCVLPEQAAVAAELAELRDALLRQNLVWFPDEDSARQLTHRRAVRLRGAEEVRFLAAREPDGRVAAWADLYLDRRAGLAQVEDLVTAEAHRGRGHGDTLLGTALALAAAAGIPRLFLIADAEDWPREWYARRGFTEIGRSHLFHGG</sequence>
<dbReference type="InterPro" id="IPR000182">
    <property type="entry name" value="GNAT_dom"/>
</dbReference>
<dbReference type="Gene3D" id="3.40.630.30">
    <property type="match status" value="1"/>
</dbReference>
<organism evidence="4 5">
    <name type="scientific">Streptomyces rubellomurinus (strain ATCC 31215)</name>
    <dbReference type="NCBI Taxonomy" id="359131"/>
    <lineage>
        <taxon>Bacteria</taxon>
        <taxon>Bacillati</taxon>
        <taxon>Actinomycetota</taxon>
        <taxon>Actinomycetes</taxon>
        <taxon>Kitasatosporales</taxon>
        <taxon>Streptomycetaceae</taxon>
        <taxon>Streptomyces</taxon>
    </lineage>
</organism>
<accession>A0A0F2T9A0</accession>
<name>A0A0F2T9A0_STRR3</name>
<dbReference type="InterPro" id="IPR016181">
    <property type="entry name" value="Acyl_CoA_acyltransferase"/>
</dbReference>
<proteinExistence type="predicted"/>
<reference evidence="4 5" key="1">
    <citation type="submission" date="2015-02" db="EMBL/GenBank/DDBJ databases">
        <authorList>
            <person name="Ju K.-S."/>
            <person name="Doroghazi J.R."/>
            <person name="Metcalf W."/>
        </authorList>
    </citation>
    <scope>NUCLEOTIDE SEQUENCE [LARGE SCALE GENOMIC DNA]</scope>
    <source>
        <strain evidence="4 5">ATCC 31215</strain>
    </source>
</reference>